<protein>
    <submittedName>
        <fullName evidence="1">Uncharacterized protein</fullName>
    </submittedName>
</protein>
<sequence>MTVHGARLSNSFRGEWELYVVTDRTSMEWPEHSFKRTGPVPTVQERADALARLGYVPADSAAWEWQELPAGVMDRVELLASLDVQRMGGAS</sequence>
<accession>A0ABS2I112</accession>
<dbReference type="Proteomes" id="UP000712045">
    <property type="component" value="Unassembled WGS sequence"/>
</dbReference>
<gene>
    <name evidence="1" type="ORF">JS521_18795</name>
</gene>
<comment type="caution">
    <text evidence="1">The sequence shown here is derived from an EMBL/GenBank/DDBJ whole genome shotgun (WGS) entry which is preliminary data.</text>
</comment>
<organism evidence="1 2">
    <name type="scientific">Streptomyces durocortorensis</name>
    <dbReference type="NCBI Taxonomy" id="2811104"/>
    <lineage>
        <taxon>Bacteria</taxon>
        <taxon>Bacillati</taxon>
        <taxon>Actinomycetota</taxon>
        <taxon>Actinomycetes</taxon>
        <taxon>Kitasatosporales</taxon>
        <taxon>Streptomycetaceae</taxon>
        <taxon>Streptomyces</taxon>
    </lineage>
</organism>
<dbReference type="RefSeq" id="WP_205084138.1">
    <property type="nucleotide sequence ID" value="NZ_JAFEUF010000093.1"/>
</dbReference>
<evidence type="ECO:0000313" key="2">
    <source>
        <dbReference type="Proteomes" id="UP000712045"/>
    </source>
</evidence>
<dbReference type="EMBL" id="JAFEUF010000093">
    <property type="protein sequence ID" value="MBM7055859.1"/>
    <property type="molecule type" value="Genomic_DNA"/>
</dbReference>
<evidence type="ECO:0000313" key="1">
    <source>
        <dbReference type="EMBL" id="MBM7055859.1"/>
    </source>
</evidence>
<reference evidence="1 2" key="1">
    <citation type="submission" date="2021-02" db="EMBL/GenBank/DDBJ databases">
        <title>Genome Streptomyces sp. RHZ10.</title>
        <authorList>
            <person name="Besaury L."/>
        </authorList>
    </citation>
    <scope>NUCLEOTIDE SEQUENCE [LARGE SCALE GENOMIC DNA]</scope>
    <source>
        <strain evidence="1 2">RHZ10</strain>
    </source>
</reference>
<dbReference type="InterPro" id="IPR046270">
    <property type="entry name" value="DUF6303"/>
</dbReference>
<name>A0ABS2I112_9ACTN</name>
<proteinExistence type="predicted"/>
<keyword evidence="2" id="KW-1185">Reference proteome</keyword>
<dbReference type="Pfam" id="PF19820">
    <property type="entry name" value="DUF6303"/>
    <property type="match status" value="1"/>
</dbReference>